<protein>
    <recommendedName>
        <fullName evidence="3">PKD domain-containing protein</fullName>
    </recommendedName>
</protein>
<dbReference type="CDD" id="cd00146">
    <property type="entry name" value="PKD"/>
    <property type="match status" value="1"/>
</dbReference>
<comment type="caution">
    <text evidence="4">The sequence shown here is derived from an EMBL/GenBank/DDBJ whole genome shotgun (WGS) entry which is preliminary data.</text>
</comment>
<name>A0ABQ1WH40_9BACT</name>
<proteinExistence type="predicted"/>
<dbReference type="InterPro" id="IPR057708">
    <property type="entry name" value="DUF7948"/>
</dbReference>
<dbReference type="InterPro" id="IPR000601">
    <property type="entry name" value="PKD_dom"/>
</dbReference>
<dbReference type="Pfam" id="PF25778">
    <property type="entry name" value="DUF7948"/>
    <property type="match status" value="1"/>
</dbReference>
<dbReference type="PANTHER" id="PTHR35580:SF1">
    <property type="entry name" value="PHYTASE-LIKE DOMAIN-CONTAINING PROTEIN"/>
    <property type="match status" value="1"/>
</dbReference>
<accession>A0ABQ1WH40</accession>
<keyword evidence="5" id="KW-1185">Reference proteome</keyword>
<keyword evidence="2" id="KW-0732">Signal</keyword>
<dbReference type="PANTHER" id="PTHR35580">
    <property type="entry name" value="CELL SURFACE GLYCOPROTEIN (S-LAYER PROTEIN)-LIKE PROTEIN"/>
    <property type="match status" value="1"/>
</dbReference>
<evidence type="ECO:0000256" key="2">
    <source>
        <dbReference type="SAM" id="SignalP"/>
    </source>
</evidence>
<feature type="region of interest" description="Disordered" evidence="1">
    <location>
        <begin position="939"/>
        <end position="961"/>
    </location>
</feature>
<dbReference type="InterPro" id="IPR013783">
    <property type="entry name" value="Ig-like_fold"/>
</dbReference>
<dbReference type="EMBL" id="BMGS01000001">
    <property type="protein sequence ID" value="GGG28378.1"/>
    <property type="molecule type" value="Genomic_DNA"/>
</dbReference>
<dbReference type="RefSeq" id="WP_188555912.1">
    <property type="nucleotide sequence ID" value="NZ_BMGS01000001.1"/>
</dbReference>
<evidence type="ECO:0000313" key="5">
    <source>
        <dbReference type="Proteomes" id="UP000601361"/>
    </source>
</evidence>
<dbReference type="Proteomes" id="UP000601361">
    <property type="component" value="Unassembled WGS sequence"/>
</dbReference>
<dbReference type="InterPro" id="IPR022409">
    <property type="entry name" value="PKD/Chitinase_dom"/>
</dbReference>
<feature type="signal peptide" evidence="2">
    <location>
        <begin position="1"/>
        <end position="20"/>
    </location>
</feature>
<reference evidence="5" key="1">
    <citation type="journal article" date="2019" name="Int. J. Syst. Evol. Microbiol.">
        <title>The Global Catalogue of Microorganisms (GCM) 10K type strain sequencing project: providing services to taxonomists for standard genome sequencing and annotation.</title>
        <authorList>
            <consortium name="The Broad Institute Genomics Platform"/>
            <consortium name="The Broad Institute Genome Sequencing Center for Infectious Disease"/>
            <person name="Wu L."/>
            <person name="Ma J."/>
        </authorList>
    </citation>
    <scope>NUCLEOTIDE SEQUENCE [LARGE SCALE GENOMIC DNA]</scope>
    <source>
        <strain evidence="5">CGMCC 1.12990</strain>
    </source>
</reference>
<dbReference type="Pfam" id="PF18911">
    <property type="entry name" value="PKD_4"/>
    <property type="match status" value="1"/>
</dbReference>
<dbReference type="InterPro" id="IPR052918">
    <property type="entry name" value="Motility_Chemotaxis_Reg"/>
</dbReference>
<evidence type="ECO:0000256" key="1">
    <source>
        <dbReference type="SAM" id="MobiDB-lite"/>
    </source>
</evidence>
<dbReference type="Pfam" id="PF13585">
    <property type="entry name" value="CHU_C"/>
    <property type="match status" value="1"/>
</dbReference>
<dbReference type="SUPFAM" id="SSF49299">
    <property type="entry name" value="PKD domain"/>
    <property type="match status" value="1"/>
</dbReference>
<gene>
    <name evidence="4" type="ORF">GCM10011378_01520</name>
</gene>
<evidence type="ECO:0000259" key="3">
    <source>
        <dbReference type="PROSITE" id="PS50093"/>
    </source>
</evidence>
<feature type="domain" description="PKD" evidence="3">
    <location>
        <begin position="1029"/>
        <end position="1062"/>
    </location>
</feature>
<dbReference type="SMART" id="SM00089">
    <property type="entry name" value="PKD"/>
    <property type="match status" value="1"/>
</dbReference>
<dbReference type="Gene3D" id="2.60.40.10">
    <property type="entry name" value="Immunoglobulins"/>
    <property type="match status" value="1"/>
</dbReference>
<feature type="chain" id="PRO_5046219812" description="PKD domain-containing protein" evidence="2">
    <location>
        <begin position="21"/>
        <end position="1159"/>
    </location>
</feature>
<dbReference type="InterPro" id="IPR035986">
    <property type="entry name" value="PKD_dom_sf"/>
</dbReference>
<sequence length="1159" mass="122879">MLRSTTLIIFLLTFLHATQAAVPPGPKARFASPVPEPSLEFVENRGQWDARARYMAELPAGRLFLTATGFTYTLADPAALRAAHEHTPGPTTATLRSHAYSVTFEGGNSNAAIRGSQPTGEVRNYYLGNDPRHWASQVPGFRQATYSEVYPGIGVRLYENATQQLEYDFMVAPGAKPSRIRLRYQGPERVELTEGVLRIHTSVGDVVEQAPQAWQEGPGGQRQLVSCHYELQNGVVSFRLGSYDARKPLLIDPTVVFSSYTGSKADNWGFTATYDAQGNMYSGGVAFGPGFPTSLGAFDQSFAAAMDMAIIKYNTTIKGSAARLYATYLGGDAADAPHSLVVNGSDQLVILGSTSSTNYPVSQTAYDRSFNGGVAVDPLSSGINGVTRYANGSDLVISTLSSQGNALVASTYLGGSGNDGLTLSPGIVNNYGDAFRGDIITDGANNVYLASTTQSADFPVTSGAQNGRQGAADAVVAKLSANLSSVLWSTLLGGSAVETACSIQLSTDHMVYVAGSSTSPNFPTTTGAFLTANPGGTNGFVARFPATANTLQAATLLGTSENDLAYFVQLDGSNNVYVLGQTQGRYPLTSGLYGVAGGQQFIQKLTPDLKTGLYSTAFGSGRPQAHDLSPTAFLVDDCERVYVCGWGGNTNRSFGISYMAQLPVTANAIQRTSDGSDFYLVQFGAGLRTIEYATFYGETGGSGEHVDGGTSRFDKRGMVYQAVCGSCRSTQSFPVPPGANYFSTVNGSTNCNNAAFKIDFGITVADPGPTRYVCVNNGPVTLGGQPTGGTWTGPGVTRLPNGSYQFQPTAALVGRNVLQYTVMTTGVCQSTRPLRMIVTPELAIAIAPVPALCANGTAVTLQATPAGGTWSSTRGLAGNVFNPQQAGAGTHTLTYSYSDSLGCGTASRVITVNPLPTPTAGPDLTLCAYETQTLTLTGATPAGGTWSGPGVTPDGRFTPPDTKLRGGIFTLRYTVTENGCSASATRQVVLAPSPTVNFPLSVPECTSFPQYTGLAPFTHTFEPVLTGGSYEWDFGDGSPISREERPSHLYAAAGTYTVKLTARYANCTVETSFVPVIVGDVFVPNIITPNHDTKNETFIPRFSCRPATLRVFSRWGTKLYETDNYRNDWRADNLPDGTYYYHLKDADGRSVKGWVTVQR</sequence>
<organism evidence="4 5">
    <name type="scientific">Hymenobacter glacieicola</name>
    <dbReference type="NCBI Taxonomy" id="1562124"/>
    <lineage>
        <taxon>Bacteria</taxon>
        <taxon>Pseudomonadati</taxon>
        <taxon>Bacteroidota</taxon>
        <taxon>Cytophagia</taxon>
        <taxon>Cytophagales</taxon>
        <taxon>Hymenobacteraceae</taxon>
        <taxon>Hymenobacter</taxon>
    </lineage>
</organism>
<evidence type="ECO:0000313" key="4">
    <source>
        <dbReference type="EMBL" id="GGG28378.1"/>
    </source>
</evidence>
<dbReference type="PROSITE" id="PS50093">
    <property type="entry name" value="PKD"/>
    <property type="match status" value="1"/>
</dbReference>